<keyword evidence="2" id="KW-0479">Metal-binding</keyword>
<accession>A0AA40LUW7</accession>
<feature type="region of interest" description="Disordered" evidence="10">
    <location>
        <begin position="1"/>
        <end position="154"/>
    </location>
</feature>
<keyword evidence="6" id="KW-0238">DNA-binding</keyword>
<reference evidence="12" key="1">
    <citation type="submission" date="2023-06" db="EMBL/GenBank/DDBJ databases">
        <title>Reference genome for the Northern bat (Eptesicus nilssonii), a most northern bat species.</title>
        <authorList>
            <person name="Laine V.N."/>
            <person name="Pulliainen A.T."/>
            <person name="Lilley T.M."/>
        </authorList>
    </citation>
    <scope>NUCLEOTIDE SEQUENCE</scope>
    <source>
        <strain evidence="12">BLF_Eptnil</strain>
        <tissue evidence="12">Kidney</tissue>
    </source>
</reference>
<comment type="caution">
    <text evidence="12">The sequence shown here is derived from an EMBL/GenBank/DDBJ whole genome shotgun (WGS) entry which is preliminary data.</text>
</comment>
<feature type="domain" description="CpG binding protein C-terminal" evidence="11">
    <location>
        <begin position="175"/>
        <end position="225"/>
    </location>
</feature>
<dbReference type="Pfam" id="PF12269">
    <property type="entry name" value="CpG_bind_C"/>
    <property type="match status" value="1"/>
</dbReference>
<dbReference type="PANTHER" id="PTHR46174">
    <property type="entry name" value="CXXC-TYPE ZINC FINGER PROTEIN 1"/>
    <property type="match status" value="1"/>
</dbReference>
<evidence type="ECO:0000256" key="6">
    <source>
        <dbReference type="ARBA" id="ARBA00023125"/>
    </source>
</evidence>
<feature type="compositionally biased region" description="Low complexity" evidence="10">
    <location>
        <begin position="1"/>
        <end position="11"/>
    </location>
</feature>
<evidence type="ECO:0000256" key="10">
    <source>
        <dbReference type="SAM" id="MobiDB-lite"/>
    </source>
</evidence>
<feature type="compositionally biased region" description="Low complexity" evidence="10">
    <location>
        <begin position="66"/>
        <end position="76"/>
    </location>
</feature>
<evidence type="ECO:0000313" key="13">
    <source>
        <dbReference type="Proteomes" id="UP001177744"/>
    </source>
</evidence>
<proteinExistence type="predicted"/>
<dbReference type="GO" id="GO:0008270">
    <property type="term" value="F:zinc ion binding"/>
    <property type="evidence" value="ECO:0007669"/>
    <property type="project" value="UniProtKB-KW"/>
</dbReference>
<dbReference type="GO" id="GO:0045893">
    <property type="term" value="P:positive regulation of DNA-templated transcription"/>
    <property type="evidence" value="ECO:0007669"/>
    <property type="project" value="TreeGrafter"/>
</dbReference>
<dbReference type="Proteomes" id="UP001177744">
    <property type="component" value="Unassembled WGS sequence"/>
</dbReference>
<gene>
    <name evidence="12" type="ORF">QTO34_013171</name>
</gene>
<evidence type="ECO:0000256" key="5">
    <source>
        <dbReference type="ARBA" id="ARBA00023015"/>
    </source>
</evidence>
<evidence type="ECO:0000256" key="7">
    <source>
        <dbReference type="ARBA" id="ARBA00023163"/>
    </source>
</evidence>
<keyword evidence="3" id="KW-0863">Zinc-finger</keyword>
<name>A0AA40LUW7_CNENI</name>
<dbReference type="InterPro" id="IPR022056">
    <property type="entry name" value="CpG-bd_C"/>
</dbReference>
<evidence type="ECO:0000256" key="3">
    <source>
        <dbReference type="ARBA" id="ARBA00022771"/>
    </source>
</evidence>
<dbReference type="PANTHER" id="PTHR46174:SF1">
    <property type="entry name" value="CXXC-TYPE ZINC FINGER PROTEIN 1"/>
    <property type="match status" value="1"/>
</dbReference>
<dbReference type="AlphaFoldDB" id="A0AA40LUW7"/>
<dbReference type="GO" id="GO:0003677">
    <property type="term" value="F:DNA binding"/>
    <property type="evidence" value="ECO:0007669"/>
    <property type="project" value="UniProtKB-KW"/>
</dbReference>
<keyword evidence="13" id="KW-1185">Reference proteome</keyword>
<feature type="compositionally biased region" description="Basic and acidic residues" evidence="10">
    <location>
        <begin position="113"/>
        <end position="125"/>
    </location>
</feature>
<feature type="compositionally biased region" description="Low complexity" evidence="10">
    <location>
        <begin position="38"/>
        <end position="47"/>
    </location>
</feature>
<organism evidence="12 13">
    <name type="scientific">Cnephaeus nilssonii</name>
    <name type="common">Northern bat</name>
    <name type="synonym">Eptesicus nilssonii</name>
    <dbReference type="NCBI Taxonomy" id="3371016"/>
    <lineage>
        <taxon>Eukaryota</taxon>
        <taxon>Metazoa</taxon>
        <taxon>Chordata</taxon>
        <taxon>Craniata</taxon>
        <taxon>Vertebrata</taxon>
        <taxon>Euteleostomi</taxon>
        <taxon>Mammalia</taxon>
        <taxon>Eutheria</taxon>
        <taxon>Laurasiatheria</taxon>
        <taxon>Chiroptera</taxon>
        <taxon>Yangochiroptera</taxon>
        <taxon>Vespertilionidae</taxon>
        <taxon>Cnephaeus</taxon>
    </lineage>
</organism>
<protein>
    <recommendedName>
        <fullName evidence="9">CXXC-type zinc finger protein 1</fullName>
    </recommendedName>
</protein>
<comment type="subcellular location">
    <subcellularLocation>
        <location evidence="1">Nucleus</location>
    </subcellularLocation>
</comment>
<evidence type="ECO:0000256" key="9">
    <source>
        <dbReference type="ARBA" id="ARBA00023828"/>
    </source>
</evidence>
<sequence length="242" mass="26789">MPAASVPAAAREAYKYFPSSLSPVTPSESPPRPRRPLPTRQQPQPSQKPGGIREDEGAVVSSVVKMPPEAAAMPEPLSDEDLPLAPARDQDRSPWSWTLRCEEGGESEACEAPVRKSEKKEERDISGIGRSADKWQAPEQAHVKEPAPPPQHLGLAVRAARPPPRTAQICGLKLAANRICQTLPQRIQQWQQSPCTAEEQGKKLLERIRREQQSARTAFREWSAGSMSLRPSLRRPGGRLRR</sequence>
<dbReference type="EMBL" id="JAULJE010000003">
    <property type="protein sequence ID" value="KAK1344474.1"/>
    <property type="molecule type" value="Genomic_DNA"/>
</dbReference>
<dbReference type="InterPro" id="IPR037869">
    <property type="entry name" value="Spp1/CFP1"/>
</dbReference>
<keyword evidence="8" id="KW-0539">Nucleus</keyword>
<evidence type="ECO:0000256" key="1">
    <source>
        <dbReference type="ARBA" id="ARBA00004123"/>
    </source>
</evidence>
<evidence type="ECO:0000313" key="12">
    <source>
        <dbReference type="EMBL" id="KAK1344474.1"/>
    </source>
</evidence>
<keyword evidence="7" id="KW-0804">Transcription</keyword>
<evidence type="ECO:0000259" key="11">
    <source>
        <dbReference type="Pfam" id="PF12269"/>
    </source>
</evidence>
<evidence type="ECO:0000256" key="8">
    <source>
        <dbReference type="ARBA" id="ARBA00023242"/>
    </source>
</evidence>
<keyword evidence="4" id="KW-0862">Zinc</keyword>
<keyword evidence="5" id="KW-0805">Transcription regulation</keyword>
<evidence type="ECO:0000256" key="2">
    <source>
        <dbReference type="ARBA" id="ARBA00022723"/>
    </source>
</evidence>
<evidence type="ECO:0000256" key="4">
    <source>
        <dbReference type="ARBA" id="ARBA00022833"/>
    </source>
</evidence>
<dbReference type="GO" id="GO:0048188">
    <property type="term" value="C:Set1C/COMPASS complex"/>
    <property type="evidence" value="ECO:0007669"/>
    <property type="project" value="InterPro"/>
</dbReference>